<keyword evidence="1" id="KW-0472">Membrane</keyword>
<evidence type="ECO:0000313" key="4">
    <source>
        <dbReference type="Proteomes" id="UP000009282"/>
    </source>
</evidence>
<dbReference type="HOGENOM" id="CLU_045354_1_0_6"/>
<dbReference type="Pfam" id="PF00924">
    <property type="entry name" value="MS_channel_2nd"/>
    <property type="match status" value="1"/>
</dbReference>
<protein>
    <submittedName>
        <fullName evidence="3">Mechanosensitive ion channel</fullName>
    </submittedName>
</protein>
<feature type="transmembrane region" description="Helical" evidence="1">
    <location>
        <begin position="173"/>
        <end position="197"/>
    </location>
</feature>
<sequence>MNYITMLLSSIFTSTAVTPDALPEPEQTGSQVVGDLVELLIEAGQYFGMKLAPGTISYQLFALSSIILVAFIAFIVVKFILHFKVLRLVAKSSITWDDCLMNAGVFRRIARIVPGIVVYSTYGLFFEPEEKIYGVLANLTAIYLLFTVWRTLSASLTAIESIYSKSQLARKAPITGFIQVAKLLFTLILIFLILSLILGKSPIYLLSGLTAIAAVLLLIFRDTILGFVAGIQIAANRMFNTGDWIAMPKYEVDGEILEIGLNVVKVQNWDKTISTLPTYALTTDAVKNWRGMTESGGRRIKRSVYIDLHSVSFADNELLEEWEGMKLLNSYLKAKKQELIDDRKSKSIEETDILNCRRLTNLGTFRAYLTAYLKNHEWINQDLTCMVRQLPPTEIGIPLEIYCFSKEKDWVSYERIQSDIFDHVIAIMPVFKLRAYQRVSSNFEQPQKNAQ</sequence>
<name>G4QJ81_GLANF</name>
<dbReference type="EMBL" id="CP003060">
    <property type="protein sequence ID" value="AEP28949.1"/>
    <property type="molecule type" value="Genomic_DNA"/>
</dbReference>
<evidence type="ECO:0000256" key="1">
    <source>
        <dbReference type="SAM" id="Phobius"/>
    </source>
</evidence>
<reference evidence="3 4" key="1">
    <citation type="journal article" date="2011" name="J. Bacteriol.">
        <title>Complete genome sequence of seawater bacterium Glaciecola nitratireducens FR1064T.</title>
        <authorList>
            <person name="Bian F."/>
            <person name="Qin Q.L."/>
            <person name="Xie B.B."/>
            <person name="Shu Y.L."/>
            <person name="Zhang X.Y."/>
            <person name="Yu Y."/>
            <person name="Chen B."/>
            <person name="Chen X.L."/>
            <person name="Zhou B.C."/>
            <person name="Zhang Y.Z."/>
        </authorList>
    </citation>
    <scope>NUCLEOTIDE SEQUENCE [LARGE SCALE GENOMIC DNA]</scope>
    <source>
        <strain evidence="4">JCM 12485 / KCTC 12276 / FR1064</strain>
    </source>
</reference>
<dbReference type="PANTHER" id="PTHR30414:SF0">
    <property type="entry name" value="MINICONDUCTANCE MECHANOSENSITIVE CHANNEL YBDG"/>
    <property type="match status" value="1"/>
</dbReference>
<dbReference type="OrthoDB" id="9775207at2"/>
<evidence type="ECO:0000313" key="3">
    <source>
        <dbReference type="EMBL" id="AEP28949.1"/>
    </source>
</evidence>
<dbReference type="Proteomes" id="UP000009282">
    <property type="component" value="Chromosome"/>
</dbReference>
<evidence type="ECO:0000259" key="2">
    <source>
        <dbReference type="Pfam" id="PF00924"/>
    </source>
</evidence>
<feature type="domain" description="Mechanosensitive ion channel MscS" evidence="2">
    <location>
        <begin position="222"/>
        <end position="290"/>
    </location>
</feature>
<feature type="transmembrane region" description="Helical" evidence="1">
    <location>
        <begin position="109"/>
        <end position="126"/>
    </location>
</feature>
<gene>
    <name evidence="3" type="ordered locus">GNIT_0805</name>
</gene>
<dbReference type="RefSeq" id="WP_014107824.1">
    <property type="nucleotide sequence ID" value="NC_016041.1"/>
</dbReference>
<proteinExistence type="predicted"/>
<feature type="transmembrane region" description="Helical" evidence="1">
    <location>
        <begin position="56"/>
        <end position="81"/>
    </location>
</feature>
<dbReference type="KEGG" id="gni:GNIT_0805"/>
<keyword evidence="1" id="KW-1133">Transmembrane helix</keyword>
<organism evidence="3 4">
    <name type="scientific">Glaciecola nitratireducens (strain JCM 12485 / KCTC 12276 / FR1064)</name>
    <dbReference type="NCBI Taxonomy" id="1085623"/>
    <lineage>
        <taxon>Bacteria</taxon>
        <taxon>Pseudomonadati</taxon>
        <taxon>Pseudomonadota</taxon>
        <taxon>Gammaproteobacteria</taxon>
        <taxon>Alteromonadales</taxon>
        <taxon>Alteromonadaceae</taxon>
        <taxon>Brumicola</taxon>
    </lineage>
</organism>
<dbReference type="PANTHER" id="PTHR30414">
    <property type="entry name" value="MINICONDUCTANCE MECHANOSENSITIVE CHANNEL YBDG"/>
    <property type="match status" value="1"/>
</dbReference>
<dbReference type="eggNOG" id="COG0668">
    <property type="taxonomic scope" value="Bacteria"/>
</dbReference>
<keyword evidence="4" id="KW-1185">Reference proteome</keyword>
<dbReference type="GO" id="GO:0071470">
    <property type="term" value="P:cellular response to osmotic stress"/>
    <property type="evidence" value="ECO:0007669"/>
    <property type="project" value="InterPro"/>
</dbReference>
<feature type="transmembrane region" description="Helical" evidence="1">
    <location>
        <begin position="132"/>
        <end position="152"/>
    </location>
</feature>
<dbReference type="GO" id="GO:0005886">
    <property type="term" value="C:plasma membrane"/>
    <property type="evidence" value="ECO:0007669"/>
    <property type="project" value="TreeGrafter"/>
</dbReference>
<accession>G4QJ81</accession>
<dbReference type="STRING" id="1085623.GNIT_0805"/>
<dbReference type="InterPro" id="IPR030192">
    <property type="entry name" value="YbdG"/>
</dbReference>
<dbReference type="SUPFAM" id="SSF50182">
    <property type="entry name" value="Sm-like ribonucleoproteins"/>
    <property type="match status" value="1"/>
</dbReference>
<dbReference type="GO" id="GO:0008381">
    <property type="term" value="F:mechanosensitive monoatomic ion channel activity"/>
    <property type="evidence" value="ECO:0007669"/>
    <property type="project" value="InterPro"/>
</dbReference>
<dbReference type="InterPro" id="IPR006685">
    <property type="entry name" value="MscS_channel_2nd"/>
</dbReference>
<feature type="transmembrane region" description="Helical" evidence="1">
    <location>
        <begin position="203"/>
        <end position="220"/>
    </location>
</feature>
<dbReference type="InterPro" id="IPR010920">
    <property type="entry name" value="LSM_dom_sf"/>
</dbReference>
<dbReference type="AlphaFoldDB" id="G4QJ81"/>
<keyword evidence="1" id="KW-0812">Transmembrane</keyword>